<dbReference type="Proteomes" id="UP001583172">
    <property type="component" value="Unassembled WGS sequence"/>
</dbReference>
<comment type="caution">
    <text evidence="1">The sequence shown here is derived from an EMBL/GenBank/DDBJ whole genome shotgun (WGS) entry which is preliminary data.</text>
</comment>
<accession>A0ABR3VF75</accession>
<keyword evidence="2" id="KW-1185">Reference proteome</keyword>
<proteinExistence type="predicted"/>
<name>A0ABR3VF75_HUMIN</name>
<protein>
    <submittedName>
        <fullName evidence="1">Uncharacterized protein</fullName>
    </submittedName>
</protein>
<evidence type="ECO:0000313" key="2">
    <source>
        <dbReference type="Proteomes" id="UP001583172"/>
    </source>
</evidence>
<sequence>MAGSYLARDGTSQDGTLVDIDQCELKAEHVTCATVADDIDIAFVSIGFDLVRIFVNGVRPRNGGAKSHCMLLPWSLSYFGTSRGFDFAAPLWPFRALP</sequence>
<organism evidence="1 2">
    <name type="scientific">Humicola insolens</name>
    <name type="common">Soft-rot fungus</name>
    <dbReference type="NCBI Taxonomy" id="85995"/>
    <lineage>
        <taxon>Eukaryota</taxon>
        <taxon>Fungi</taxon>
        <taxon>Dikarya</taxon>
        <taxon>Ascomycota</taxon>
        <taxon>Pezizomycotina</taxon>
        <taxon>Sordariomycetes</taxon>
        <taxon>Sordariomycetidae</taxon>
        <taxon>Sordariales</taxon>
        <taxon>Chaetomiaceae</taxon>
        <taxon>Mycothermus</taxon>
    </lineage>
</organism>
<dbReference type="EMBL" id="JAZGSY010000128">
    <property type="protein sequence ID" value="KAL1840071.1"/>
    <property type="molecule type" value="Genomic_DNA"/>
</dbReference>
<reference evidence="1 2" key="1">
    <citation type="journal article" date="2024" name="Commun. Biol.">
        <title>Comparative genomic analysis of thermophilic fungi reveals convergent evolutionary adaptations and gene losses.</title>
        <authorList>
            <person name="Steindorff A.S."/>
            <person name="Aguilar-Pontes M.V."/>
            <person name="Robinson A.J."/>
            <person name="Andreopoulos B."/>
            <person name="LaButti K."/>
            <person name="Kuo A."/>
            <person name="Mondo S."/>
            <person name="Riley R."/>
            <person name="Otillar R."/>
            <person name="Haridas S."/>
            <person name="Lipzen A."/>
            <person name="Grimwood J."/>
            <person name="Schmutz J."/>
            <person name="Clum A."/>
            <person name="Reid I.D."/>
            <person name="Moisan M.C."/>
            <person name="Butler G."/>
            <person name="Nguyen T.T.M."/>
            <person name="Dewar K."/>
            <person name="Conant G."/>
            <person name="Drula E."/>
            <person name="Henrissat B."/>
            <person name="Hansel C."/>
            <person name="Singer S."/>
            <person name="Hutchinson M.I."/>
            <person name="de Vries R.P."/>
            <person name="Natvig D.O."/>
            <person name="Powell A.J."/>
            <person name="Tsang A."/>
            <person name="Grigoriev I.V."/>
        </authorList>
    </citation>
    <scope>NUCLEOTIDE SEQUENCE [LARGE SCALE GENOMIC DNA]</scope>
    <source>
        <strain evidence="1 2">CBS 620.91</strain>
    </source>
</reference>
<gene>
    <name evidence="1" type="ORF">VTJ49DRAFT_806</name>
</gene>
<evidence type="ECO:0000313" key="1">
    <source>
        <dbReference type="EMBL" id="KAL1840071.1"/>
    </source>
</evidence>